<name>A0A0F9DUA3_9ZZZZ</name>
<protein>
    <recommendedName>
        <fullName evidence="1">DUF5681 domain-containing protein</fullName>
    </recommendedName>
</protein>
<evidence type="ECO:0000313" key="2">
    <source>
        <dbReference type="EMBL" id="KKL57331.1"/>
    </source>
</evidence>
<reference evidence="2" key="1">
    <citation type="journal article" date="2015" name="Nature">
        <title>Complex archaea that bridge the gap between prokaryotes and eukaryotes.</title>
        <authorList>
            <person name="Spang A."/>
            <person name="Saw J.H."/>
            <person name="Jorgensen S.L."/>
            <person name="Zaremba-Niedzwiedzka K."/>
            <person name="Martijn J."/>
            <person name="Lind A.E."/>
            <person name="van Eijk R."/>
            <person name="Schleper C."/>
            <person name="Guy L."/>
            <person name="Ettema T.J."/>
        </authorList>
    </citation>
    <scope>NUCLEOTIDE SEQUENCE</scope>
</reference>
<comment type="caution">
    <text evidence="2">The sequence shown here is derived from an EMBL/GenBank/DDBJ whole genome shotgun (WGS) entry which is preliminary data.</text>
</comment>
<dbReference type="InterPro" id="IPR043736">
    <property type="entry name" value="DUF5681"/>
</dbReference>
<gene>
    <name evidence="2" type="ORF">LCGC14_2236450</name>
</gene>
<evidence type="ECO:0000259" key="1">
    <source>
        <dbReference type="Pfam" id="PF18932"/>
    </source>
</evidence>
<dbReference type="AlphaFoldDB" id="A0A0F9DUA3"/>
<dbReference type="Pfam" id="PF18932">
    <property type="entry name" value="DUF5681"/>
    <property type="match status" value="1"/>
</dbReference>
<accession>A0A0F9DUA3</accession>
<proteinExistence type="predicted"/>
<sequence length="130" mass="14460">MTKKKEIPNPFLEVINRKKPYDRAVQCREIGKANLWKPGQSGNPSGKPMGTVTTILKGKNPTRIADKLFSMACKGDLGAIREFLNRVEGKVTDTRLSVTANTTLEGLREAQNRLQAARGKTQELLEQYTS</sequence>
<feature type="domain" description="DUF5681" evidence="1">
    <location>
        <begin position="34"/>
        <end position="90"/>
    </location>
</feature>
<organism evidence="2">
    <name type="scientific">marine sediment metagenome</name>
    <dbReference type="NCBI Taxonomy" id="412755"/>
    <lineage>
        <taxon>unclassified sequences</taxon>
        <taxon>metagenomes</taxon>
        <taxon>ecological metagenomes</taxon>
    </lineage>
</organism>
<dbReference type="EMBL" id="LAZR01030200">
    <property type="protein sequence ID" value="KKL57331.1"/>
    <property type="molecule type" value="Genomic_DNA"/>
</dbReference>